<organism evidence="2 3">
    <name type="scientific">Pseudo-nitzschia multistriata</name>
    <dbReference type="NCBI Taxonomy" id="183589"/>
    <lineage>
        <taxon>Eukaryota</taxon>
        <taxon>Sar</taxon>
        <taxon>Stramenopiles</taxon>
        <taxon>Ochrophyta</taxon>
        <taxon>Bacillariophyta</taxon>
        <taxon>Bacillariophyceae</taxon>
        <taxon>Bacillariophycidae</taxon>
        <taxon>Bacillariales</taxon>
        <taxon>Bacillariaceae</taxon>
        <taxon>Pseudo-nitzschia</taxon>
    </lineage>
</organism>
<keyword evidence="3" id="KW-1185">Reference proteome</keyword>
<name>A0A448ZQA3_9STRA</name>
<gene>
    <name evidence="2" type="ORF">PSNMU_V1.4_AUG-EV-PASAV3_0113040</name>
</gene>
<evidence type="ECO:0000313" key="2">
    <source>
        <dbReference type="EMBL" id="VEU44220.1"/>
    </source>
</evidence>
<dbReference type="AlphaFoldDB" id="A0A448ZQA3"/>
<dbReference type="Proteomes" id="UP000291116">
    <property type="component" value="Unassembled WGS sequence"/>
</dbReference>
<feature type="compositionally biased region" description="Basic and acidic residues" evidence="1">
    <location>
        <begin position="111"/>
        <end position="120"/>
    </location>
</feature>
<proteinExistence type="predicted"/>
<reference evidence="2 3" key="1">
    <citation type="submission" date="2019-01" db="EMBL/GenBank/DDBJ databases">
        <authorList>
            <person name="Ferrante I. M."/>
        </authorList>
    </citation>
    <scope>NUCLEOTIDE SEQUENCE [LARGE SCALE GENOMIC DNA]</scope>
    <source>
        <strain evidence="2 3">B856</strain>
    </source>
</reference>
<dbReference type="EMBL" id="CAACVS010000631">
    <property type="protein sequence ID" value="VEU44220.1"/>
    <property type="molecule type" value="Genomic_DNA"/>
</dbReference>
<evidence type="ECO:0000313" key="3">
    <source>
        <dbReference type="Proteomes" id="UP000291116"/>
    </source>
</evidence>
<accession>A0A448ZQA3</accession>
<evidence type="ECO:0000256" key="1">
    <source>
        <dbReference type="SAM" id="MobiDB-lite"/>
    </source>
</evidence>
<protein>
    <submittedName>
        <fullName evidence="2">Uncharacterized protein</fullName>
    </submittedName>
</protein>
<feature type="compositionally biased region" description="Basic and acidic residues" evidence="1">
    <location>
        <begin position="57"/>
        <end position="71"/>
    </location>
</feature>
<sequence>MSCCGMSQANLFVKRIYALRLHLLSRVLRDSWSRSPKIAVLGRVRCVDQQPSGKPEVGGKGREQQQPRDDTIVTGEEEVQARVDSVSDSSEAHGVTHVTREDTPQDDGESKEEHVDTAED</sequence>
<feature type="region of interest" description="Disordered" evidence="1">
    <location>
        <begin position="49"/>
        <end position="120"/>
    </location>
</feature>